<reference evidence="1" key="1">
    <citation type="submission" date="2020-11" db="EMBL/GenBank/DDBJ databases">
        <authorList>
            <person name="Tran Van P."/>
        </authorList>
    </citation>
    <scope>NUCLEOTIDE SEQUENCE</scope>
</reference>
<dbReference type="PANTHER" id="PTHR31434">
    <property type="entry name" value="S PHASE CYCLIN A-ASSOCIATED PROTEIN IN THE ENDOPLASMIC RETICULUM"/>
    <property type="match status" value="1"/>
</dbReference>
<organism evidence="1">
    <name type="scientific">Medioppia subpectinata</name>
    <dbReference type="NCBI Taxonomy" id="1979941"/>
    <lineage>
        <taxon>Eukaryota</taxon>
        <taxon>Metazoa</taxon>
        <taxon>Ecdysozoa</taxon>
        <taxon>Arthropoda</taxon>
        <taxon>Chelicerata</taxon>
        <taxon>Arachnida</taxon>
        <taxon>Acari</taxon>
        <taxon>Acariformes</taxon>
        <taxon>Sarcoptiformes</taxon>
        <taxon>Oribatida</taxon>
        <taxon>Brachypylina</taxon>
        <taxon>Oppioidea</taxon>
        <taxon>Oppiidae</taxon>
        <taxon>Medioppia</taxon>
    </lineage>
</organism>
<protein>
    <submittedName>
        <fullName evidence="1">Uncharacterized protein</fullName>
    </submittedName>
</protein>
<dbReference type="Proteomes" id="UP000759131">
    <property type="component" value="Unassembled WGS sequence"/>
</dbReference>
<evidence type="ECO:0000313" key="2">
    <source>
        <dbReference type="Proteomes" id="UP000759131"/>
    </source>
</evidence>
<dbReference type="PANTHER" id="PTHR31434:SF2">
    <property type="entry name" value="S PHASE CYCLIN A-ASSOCIATED PROTEIN IN THE ENDOPLASMIC RETICULUM"/>
    <property type="match status" value="1"/>
</dbReference>
<feature type="non-terminal residue" evidence="1">
    <location>
        <position position="1"/>
    </location>
</feature>
<sequence length="89" mass="9910">MTYKYAKGCHHSSGTSVHTFSGIALTIRGKRCSTKQYYWSATQLSSTTSQALLESGQRPTVVQQLCSLPIEYFSDDRLSRVLFPTLIAC</sequence>
<proteinExistence type="predicted"/>
<accession>A0A7R9KVF8</accession>
<dbReference type="EMBL" id="CAJPIZ010007615">
    <property type="protein sequence ID" value="CAG2110439.1"/>
    <property type="molecule type" value="Genomic_DNA"/>
</dbReference>
<dbReference type="OrthoDB" id="313366at2759"/>
<keyword evidence="2" id="KW-1185">Reference proteome</keyword>
<dbReference type="EMBL" id="OC862190">
    <property type="protein sequence ID" value="CAD7630009.1"/>
    <property type="molecule type" value="Genomic_DNA"/>
</dbReference>
<dbReference type="AlphaFoldDB" id="A0A7R9KVF8"/>
<gene>
    <name evidence="1" type="ORF">OSB1V03_LOCUS10423</name>
</gene>
<name>A0A7R9KVF8_9ACAR</name>
<evidence type="ECO:0000313" key="1">
    <source>
        <dbReference type="EMBL" id="CAD7630009.1"/>
    </source>
</evidence>